<dbReference type="EMBL" id="JAHQIW010002694">
    <property type="protein sequence ID" value="KAJ1356099.1"/>
    <property type="molecule type" value="Genomic_DNA"/>
</dbReference>
<organism evidence="2 3">
    <name type="scientific">Parelaphostrongylus tenuis</name>
    <name type="common">Meningeal worm</name>
    <dbReference type="NCBI Taxonomy" id="148309"/>
    <lineage>
        <taxon>Eukaryota</taxon>
        <taxon>Metazoa</taxon>
        <taxon>Ecdysozoa</taxon>
        <taxon>Nematoda</taxon>
        <taxon>Chromadorea</taxon>
        <taxon>Rhabditida</taxon>
        <taxon>Rhabditina</taxon>
        <taxon>Rhabditomorpha</taxon>
        <taxon>Strongyloidea</taxon>
        <taxon>Metastrongylidae</taxon>
        <taxon>Parelaphostrongylus</taxon>
    </lineage>
</organism>
<feature type="compositionally biased region" description="Basic residues" evidence="1">
    <location>
        <begin position="122"/>
        <end position="131"/>
    </location>
</feature>
<reference evidence="2" key="1">
    <citation type="submission" date="2021-06" db="EMBL/GenBank/DDBJ databases">
        <title>Parelaphostrongylus tenuis whole genome reference sequence.</title>
        <authorList>
            <person name="Garwood T.J."/>
            <person name="Larsen P.A."/>
            <person name="Fountain-Jones N.M."/>
            <person name="Garbe J.R."/>
            <person name="Macchietto M.G."/>
            <person name="Kania S.A."/>
            <person name="Gerhold R.W."/>
            <person name="Richards J.E."/>
            <person name="Wolf T.M."/>
        </authorList>
    </citation>
    <scope>NUCLEOTIDE SEQUENCE</scope>
    <source>
        <strain evidence="2">MNPRO001-30</strain>
        <tissue evidence="2">Meninges</tissue>
    </source>
</reference>
<name>A0AAD5N2E5_PARTN</name>
<proteinExistence type="predicted"/>
<accession>A0AAD5N2E5</accession>
<evidence type="ECO:0000313" key="3">
    <source>
        <dbReference type="Proteomes" id="UP001196413"/>
    </source>
</evidence>
<evidence type="ECO:0000256" key="1">
    <source>
        <dbReference type="SAM" id="MobiDB-lite"/>
    </source>
</evidence>
<evidence type="ECO:0000313" key="2">
    <source>
        <dbReference type="EMBL" id="KAJ1356099.1"/>
    </source>
</evidence>
<sequence>MDAAHANYNSEIKRLERTNPLSHKQLVDVSKYVKNLSVRYLSSLVPNESNLDDWIVLPLFQEGQDIPIENDGRTAILLAHAPTLKHMLKTRQEKIANEQKAKEANSQQTTGKRKAPNEGAQNRKRKGHRSLKGVMCWENNSQNGVYQRSDKLDDAG</sequence>
<dbReference type="AlphaFoldDB" id="A0AAD5N2E5"/>
<feature type="compositionally biased region" description="Basic and acidic residues" evidence="1">
    <location>
        <begin position="90"/>
        <end position="103"/>
    </location>
</feature>
<feature type="region of interest" description="Disordered" evidence="1">
    <location>
        <begin position="90"/>
        <end position="156"/>
    </location>
</feature>
<dbReference type="Proteomes" id="UP001196413">
    <property type="component" value="Unassembled WGS sequence"/>
</dbReference>
<gene>
    <name evidence="2" type="ORF">KIN20_013738</name>
</gene>
<comment type="caution">
    <text evidence="2">The sequence shown here is derived from an EMBL/GenBank/DDBJ whole genome shotgun (WGS) entry which is preliminary data.</text>
</comment>
<keyword evidence="3" id="KW-1185">Reference proteome</keyword>
<protein>
    <submittedName>
        <fullName evidence="2">Uncharacterized protein</fullName>
    </submittedName>
</protein>